<organism evidence="1 2">
    <name type="scientific">Cronartium quercuum f. sp. fusiforme G11</name>
    <dbReference type="NCBI Taxonomy" id="708437"/>
    <lineage>
        <taxon>Eukaryota</taxon>
        <taxon>Fungi</taxon>
        <taxon>Dikarya</taxon>
        <taxon>Basidiomycota</taxon>
        <taxon>Pucciniomycotina</taxon>
        <taxon>Pucciniomycetes</taxon>
        <taxon>Pucciniales</taxon>
        <taxon>Coleosporiaceae</taxon>
        <taxon>Cronartium</taxon>
    </lineage>
</organism>
<reference evidence="1" key="1">
    <citation type="submission" date="2013-11" db="EMBL/GenBank/DDBJ databases">
        <title>Genome sequence of the fusiform rust pathogen reveals effectors for host alternation and coevolution with pine.</title>
        <authorList>
            <consortium name="DOE Joint Genome Institute"/>
            <person name="Smith K."/>
            <person name="Pendleton A."/>
            <person name="Kubisiak T."/>
            <person name="Anderson C."/>
            <person name="Salamov A."/>
            <person name="Aerts A."/>
            <person name="Riley R."/>
            <person name="Clum A."/>
            <person name="Lindquist E."/>
            <person name="Ence D."/>
            <person name="Campbell M."/>
            <person name="Kronenberg Z."/>
            <person name="Feau N."/>
            <person name="Dhillon B."/>
            <person name="Hamelin R."/>
            <person name="Burleigh J."/>
            <person name="Smith J."/>
            <person name="Yandell M."/>
            <person name="Nelson C."/>
            <person name="Grigoriev I."/>
            <person name="Davis J."/>
        </authorList>
    </citation>
    <scope>NUCLEOTIDE SEQUENCE</scope>
    <source>
        <strain evidence="1">G11</strain>
    </source>
</reference>
<evidence type="ECO:0000313" key="2">
    <source>
        <dbReference type="Proteomes" id="UP000886653"/>
    </source>
</evidence>
<protein>
    <submittedName>
        <fullName evidence="1">Uncharacterized protein</fullName>
    </submittedName>
</protein>
<dbReference type="EMBL" id="MU167327">
    <property type="protein sequence ID" value="KAG0143151.1"/>
    <property type="molecule type" value="Genomic_DNA"/>
</dbReference>
<proteinExistence type="predicted"/>
<sequence>MTISKFDSQFRSLGSNTTLTVNLQIETYEKSLNPGVNAAAIVIVGWNTCSTLDGKIQWRIIVGGMAAQYATLPSDHPLSTRKLKYAVHMTANTPPPPTAIHVSTDPAAMQFNAICRTKLGKGKLHGVEVKHICWAQQSCFFCLETLDAKHGVPLDSHPCPNKEDSHFFFP</sequence>
<accession>A0A9P6T8M5</accession>
<name>A0A9P6T8M5_9BASI</name>
<gene>
    <name evidence="1" type="ORF">CROQUDRAFT_135147</name>
</gene>
<dbReference type="AlphaFoldDB" id="A0A9P6T8M5"/>
<dbReference type="Proteomes" id="UP000886653">
    <property type="component" value="Unassembled WGS sequence"/>
</dbReference>
<comment type="caution">
    <text evidence="1">The sequence shown here is derived from an EMBL/GenBank/DDBJ whole genome shotgun (WGS) entry which is preliminary data.</text>
</comment>
<evidence type="ECO:0000313" key="1">
    <source>
        <dbReference type="EMBL" id="KAG0143151.1"/>
    </source>
</evidence>
<keyword evidence="2" id="KW-1185">Reference proteome</keyword>